<evidence type="ECO:0000256" key="3">
    <source>
        <dbReference type="ARBA" id="ARBA00022759"/>
    </source>
</evidence>
<protein>
    <recommendedName>
        <fullName evidence="6">Ribonuclease P protein component</fullName>
        <shortName evidence="6">RNase P protein</shortName>
        <shortName evidence="6">RNaseP protein</shortName>
        <ecNumber evidence="6">3.1.26.5</ecNumber>
    </recommendedName>
    <alternativeName>
        <fullName evidence="6">Protein C5</fullName>
    </alternativeName>
</protein>
<dbReference type="HAMAP" id="MF_00227">
    <property type="entry name" value="RNase_P"/>
    <property type="match status" value="1"/>
</dbReference>
<dbReference type="InterPro" id="IPR014721">
    <property type="entry name" value="Ribsml_uS5_D2-typ_fold_subgr"/>
</dbReference>
<comment type="caution">
    <text evidence="7">The sequence shown here is derived from an EMBL/GenBank/DDBJ whole genome shotgun (WGS) entry which is preliminary data.</text>
</comment>
<keyword evidence="1 6" id="KW-0819">tRNA processing</keyword>
<evidence type="ECO:0000256" key="2">
    <source>
        <dbReference type="ARBA" id="ARBA00022722"/>
    </source>
</evidence>
<dbReference type="InterPro" id="IPR020568">
    <property type="entry name" value="Ribosomal_Su5_D2-typ_SF"/>
</dbReference>
<evidence type="ECO:0000256" key="5">
    <source>
        <dbReference type="ARBA" id="ARBA00022884"/>
    </source>
</evidence>
<evidence type="ECO:0000256" key="4">
    <source>
        <dbReference type="ARBA" id="ARBA00022801"/>
    </source>
</evidence>
<dbReference type="PANTHER" id="PTHR33992:SF1">
    <property type="entry name" value="RIBONUCLEASE P PROTEIN COMPONENT"/>
    <property type="match status" value="1"/>
</dbReference>
<accession>A0A2M8EL26</accession>
<dbReference type="SUPFAM" id="SSF54211">
    <property type="entry name" value="Ribosomal protein S5 domain 2-like"/>
    <property type="match status" value="1"/>
</dbReference>
<comment type="function">
    <text evidence="6">RNaseP catalyzes the removal of the 5'-leader sequence from pre-tRNA to produce the mature 5'-terminus. It can also cleave other RNA substrates such as 4.5S RNA. The protein component plays an auxiliary but essential role in vivo by binding to the 5'-leader sequence and broadening the substrate specificity of the ribozyme.</text>
</comment>
<dbReference type="GO" id="GO:0004526">
    <property type="term" value="F:ribonuclease P activity"/>
    <property type="evidence" value="ECO:0007669"/>
    <property type="project" value="UniProtKB-UniRule"/>
</dbReference>
<dbReference type="EC" id="3.1.26.5" evidence="6"/>
<organism evidence="7 8">
    <name type="scientific">candidate division WWE3 bacterium CG_4_9_14_0_2_um_filter_35_11</name>
    <dbReference type="NCBI Taxonomy" id="1975077"/>
    <lineage>
        <taxon>Bacteria</taxon>
        <taxon>Katanobacteria</taxon>
    </lineage>
</organism>
<dbReference type="GO" id="GO:0001682">
    <property type="term" value="P:tRNA 5'-leader removal"/>
    <property type="evidence" value="ECO:0007669"/>
    <property type="project" value="UniProtKB-UniRule"/>
</dbReference>
<dbReference type="PANTHER" id="PTHR33992">
    <property type="entry name" value="RIBONUCLEASE P PROTEIN COMPONENT"/>
    <property type="match status" value="1"/>
</dbReference>
<keyword evidence="3 6" id="KW-0255">Endonuclease</keyword>
<keyword evidence="5 6" id="KW-0694">RNA-binding</keyword>
<comment type="similarity">
    <text evidence="6">Belongs to the RnpA family.</text>
</comment>
<name>A0A2M8EL26_UNCKA</name>
<evidence type="ECO:0000313" key="8">
    <source>
        <dbReference type="Proteomes" id="UP000229756"/>
    </source>
</evidence>
<dbReference type="GO" id="GO:0030677">
    <property type="term" value="C:ribonuclease P complex"/>
    <property type="evidence" value="ECO:0007669"/>
    <property type="project" value="TreeGrafter"/>
</dbReference>
<keyword evidence="2 6" id="KW-0540">Nuclease</keyword>
<keyword evidence="4 6" id="KW-0378">Hydrolase</keyword>
<evidence type="ECO:0000256" key="1">
    <source>
        <dbReference type="ARBA" id="ARBA00022694"/>
    </source>
</evidence>
<dbReference type="GO" id="GO:0042781">
    <property type="term" value="F:3'-tRNA processing endoribonuclease activity"/>
    <property type="evidence" value="ECO:0007669"/>
    <property type="project" value="TreeGrafter"/>
</dbReference>
<comment type="catalytic activity">
    <reaction evidence="6">
        <text>Endonucleolytic cleavage of RNA, removing 5'-extranucleotides from tRNA precursor.</text>
        <dbReference type="EC" id="3.1.26.5"/>
    </reaction>
</comment>
<comment type="subunit">
    <text evidence="6">Consists of a catalytic RNA component (M1 or rnpB) and a protein subunit.</text>
</comment>
<dbReference type="InterPro" id="IPR000100">
    <property type="entry name" value="RNase_P"/>
</dbReference>
<dbReference type="GO" id="GO:0000049">
    <property type="term" value="F:tRNA binding"/>
    <property type="evidence" value="ECO:0007669"/>
    <property type="project" value="UniProtKB-UniRule"/>
</dbReference>
<gene>
    <name evidence="6" type="primary">rnpA</name>
    <name evidence="7" type="ORF">CO058_03365</name>
</gene>
<dbReference type="EMBL" id="PFSJ01000025">
    <property type="protein sequence ID" value="PJC23446.1"/>
    <property type="molecule type" value="Genomic_DNA"/>
</dbReference>
<dbReference type="Pfam" id="PF00825">
    <property type="entry name" value="Ribonuclease_P"/>
    <property type="match status" value="1"/>
</dbReference>
<evidence type="ECO:0000256" key="6">
    <source>
        <dbReference type="HAMAP-Rule" id="MF_00227"/>
    </source>
</evidence>
<dbReference type="Gene3D" id="3.30.230.10">
    <property type="match status" value="1"/>
</dbReference>
<reference evidence="8" key="1">
    <citation type="submission" date="2017-09" db="EMBL/GenBank/DDBJ databases">
        <title>Depth-based differentiation of microbial function through sediment-hosted aquifers and enrichment of novel symbionts in the deep terrestrial subsurface.</title>
        <authorList>
            <person name="Probst A.J."/>
            <person name="Ladd B."/>
            <person name="Jarett J.K."/>
            <person name="Geller-Mcgrath D.E."/>
            <person name="Sieber C.M.K."/>
            <person name="Emerson J.B."/>
            <person name="Anantharaman K."/>
            <person name="Thomas B.C."/>
            <person name="Malmstrom R."/>
            <person name="Stieglmeier M."/>
            <person name="Klingl A."/>
            <person name="Woyke T."/>
            <person name="Ryan C.M."/>
            <person name="Banfield J.F."/>
        </authorList>
    </citation>
    <scope>NUCLEOTIDE SEQUENCE [LARGE SCALE GENOMIC DNA]</scope>
</reference>
<evidence type="ECO:0000313" key="7">
    <source>
        <dbReference type="EMBL" id="PJC23446.1"/>
    </source>
</evidence>
<dbReference type="AlphaFoldDB" id="A0A2M8EL26"/>
<sequence length="115" mass="13472">MYSRQYSLKTRFSFRNILRSEGSYSSRFLLVKYKKSNGLKFGIITSNKFSKKAVIQNKIRRYIAGSIQKNVSKFPINYNFVFIPKKTVLFNDKVSIDAKEIDFEINTFLSKVVFS</sequence>
<proteinExistence type="inferred from homology"/>
<dbReference type="Proteomes" id="UP000229756">
    <property type="component" value="Unassembled WGS sequence"/>
</dbReference>